<proteinExistence type="predicted"/>
<sequence>MARNVAQPTRKEHAQHSPHDDGFLNKAIRNNTRTGPVAQRPIKEAKPVEKHRKPRETVSVAGVFKKSKTNAREKKHQHRRRRRSPSPPNLLLDLQDIHASFTTTLTTSREADEAFFQEVSDSAITLSAPLVDEEVFSSFTRADGKRSRETFVMGEQIEMFKQLLEKEEARLAEYWSKWEECQDEYVNLGVEVFGAEAFGEDGKGGKEKGWKKEGQLREAEYEVAFGKMEEEVGEIRGVFLKEMKDSEKVSGVAVVGFIMILTLALGVGSSGEERAGQTSASSYPGLIGCGD</sequence>
<organism evidence="3 4">
    <name type="scientific">Lachnellula hyalina</name>
    <dbReference type="NCBI Taxonomy" id="1316788"/>
    <lineage>
        <taxon>Eukaryota</taxon>
        <taxon>Fungi</taxon>
        <taxon>Dikarya</taxon>
        <taxon>Ascomycota</taxon>
        <taxon>Pezizomycotina</taxon>
        <taxon>Leotiomycetes</taxon>
        <taxon>Helotiales</taxon>
        <taxon>Lachnaceae</taxon>
        <taxon>Lachnellula</taxon>
    </lineage>
</organism>
<evidence type="ECO:0000313" key="4">
    <source>
        <dbReference type="Proteomes" id="UP000431533"/>
    </source>
</evidence>
<evidence type="ECO:0000256" key="2">
    <source>
        <dbReference type="SAM" id="Phobius"/>
    </source>
</evidence>
<keyword evidence="4" id="KW-1185">Reference proteome</keyword>
<accession>A0A8H8QX33</accession>
<evidence type="ECO:0000256" key="1">
    <source>
        <dbReference type="SAM" id="MobiDB-lite"/>
    </source>
</evidence>
<reference evidence="3 4" key="1">
    <citation type="submission" date="2018-05" db="EMBL/GenBank/DDBJ databases">
        <title>Genome sequencing and assembly of the regulated plant pathogen Lachnellula willkommii and related sister species for the development of diagnostic species identification markers.</title>
        <authorList>
            <person name="Giroux E."/>
            <person name="Bilodeau G."/>
        </authorList>
    </citation>
    <scope>NUCLEOTIDE SEQUENCE [LARGE SCALE GENOMIC DNA]</scope>
    <source>
        <strain evidence="3 4">CBS 185.66</strain>
    </source>
</reference>
<feature type="compositionally biased region" description="Basic and acidic residues" evidence="1">
    <location>
        <begin position="9"/>
        <end position="23"/>
    </location>
</feature>
<dbReference type="OrthoDB" id="5341143at2759"/>
<dbReference type="Proteomes" id="UP000431533">
    <property type="component" value="Unassembled WGS sequence"/>
</dbReference>
<gene>
    <name evidence="3" type="ORF">LHYA1_G006352</name>
</gene>
<feature type="compositionally biased region" description="Basic residues" evidence="1">
    <location>
        <begin position="65"/>
        <end position="84"/>
    </location>
</feature>
<keyword evidence="2" id="KW-0812">Transmembrane</keyword>
<name>A0A8H8QX33_9HELO</name>
<protein>
    <submittedName>
        <fullName evidence="3">Uncharacterized protein</fullName>
    </submittedName>
</protein>
<dbReference type="AlphaFoldDB" id="A0A8H8QX33"/>
<feature type="transmembrane region" description="Helical" evidence="2">
    <location>
        <begin position="249"/>
        <end position="268"/>
    </location>
</feature>
<comment type="caution">
    <text evidence="3">The sequence shown here is derived from an EMBL/GenBank/DDBJ whole genome shotgun (WGS) entry which is preliminary data.</text>
</comment>
<keyword evidence="2" id="KW-0472">Membrane</keyword>
<dbReference type="GeneID" id="41986550"/>
<feature type="region of interest" description="Disordered" evidence="1">
    <location>
        <begin position="1"/>
        <end position="91"/>
    </location>
</feature>
<dbReference type="RefSeq" id="XP_031003141.1">
    <property type="nucleotide sequence ID" value="XM_031151291.1"/>
</dbReference>
<evidence type="ECO:0000313" key="3">
    <source>
        <dbReference type="EMBL" id="TVY24353.1"/>
    </source>
</evidence>
<keyword evidence="2" id="KW-1133">Transmembrane helix</keyword>
<dbReference type="EMBL" id="QGMH01000134">
    <property type="protein sequence ID" value="TVY24353.1"/>
    <property type="molecule type" value="Genomic_DNA"/>
</dbReference>